<organism evidence="1">
    <name type="scientific">Erwinia amylovora ATCC BAA-2158</name>
    <dbReference type="NCBI Taxonomy" id="889211"/>
    <lineage>
        <taxon>Bacteria</taxon>
        <taxon>Pseudomonadati</taxon>
        <taxon>Pseudomonadota</taxon>
        <taxon>Gammaproteobacteria</taxon>
        <taxon>Enterobacterales</taxon>
        <taxon>Erwiniaceae</taxon>
        <taxon>Erwinia</taxon>
    </lineage>
</organism>
<accession>E5B3V5</accession>
<dbReference type="EMBL" id="FR719190">
    <property type="protein sequence ID" value="CBX80158.1"/>
    <property type="molecule type" value="Genomic_DNA"/>
</dbReference>
<gene>
    <name evidence="1" type="ORF">EAIL5_1338</name>
</gene>
<proteinExistence type="predicted"/>
<evidence type="ECO:0000313" key="1">
    <source>
        <dbReference type="EMBL" id="CBX80158.1"/>
    </source>
</evidence>
<sequence length="33" mass="3761">MAALILKLTRKKIWVCSSKFCGLRARATRQRPG</sequence>
<name>E5B3V5_ERWAM</name>
<reference evidence="1" key="1">
    <citation type="journal article" date="2011" name="J. Bacteriol.">
        <title>Genome Sequence of an Erwinia amylovora Strain with Pathogenicity Restricted to Rubus Plants.</title>
        <authorList>
            <person name="Powney R."/>
            <person name="Smits T.H."/>
            <person name="Sawbridge T."/>
            <person name="Frey B."/>
            <person name="Blom J."/>
            <person name="Frey J.E."/>
            <person name="Plummer K.M."/>
            <person name="Beer S.V."/>
            <person name="Luck J."/>
            <person name="Duffy B."/>
            <person name="Rodoni B."/>
        </authorList>
    </citation>
    <scope>NUCLEOTIDE SEQUENCE</scope>
    <source>
        <strain evidence="1">ATCC BAA-2158</strain>
    </source>
</reference>
<dbReference type="AlphaFoldDB" id="E5B3V5"/>
<protein>
    <submittedName>
        <fullName evidence="1">Uncharacterized protein</fullName>
    </submittedName>
</protein>